<gene>
    <name evidence="1" type="ORF">IEQ34_004545</name>
</gene>
<evidence type="ECO:0000313" key="2">
    <source>
        <dbReference type="Proteomes" id="UP000775213"/>
    </source>
</evidence>
<reference evidence="1 2" key="1">
    <citation type="journal article" date="2021" name="Hortic Res">
        <title>Chromosome-scale assembly of the Dendrobium chrysotoxum genome enhances the understanding of orchid evolution.</title>
        <authorList>
            <person name="Zhang Y."/>
            <person name="Zhang G.Q."/>
            <person name="Zhang D."/>
            <person name="Liu X.D."/>
            <person name="Xu X.Y."/>
            <person name="Sun W.H."/>
            <person name="Yu X."/>
            <person name="Zhu X."/>
            <person name="Wang Z.W."/>
            <person name="Zhao X."/>
            <person name="Zhong W.Y."/>
            <person name="Chen H."/>
            <person name="Yin W.L."/>
            <person name="Huang T."/>
            <person name="Niu S.C."/>
            <person name="Liu Z.J."/>
        </authorList>
    </citation>
    <scope>NUCLEOTIDE SEQUENCE [LARGE SCALE GENOMIC DNA]</scope>
    <source>
        <strain evidence="1">Lindl</strain>
    </source>
</reference>
<evidence type="ECO:0000313" key="1">
    <source>
        <dbReference type="EMBL" id="KAH0467307.1"/>
    </source>
</evidence>
<dbReference type="Proteomes" id="UP000775213">
    <property type="component" value="Unassembled WGS sequence"/>
</dbReference>
<dbReference type="EMBL" id="JAGFBR010000005">
    <property type="protein sequence ID" value="KAH0467307.1"/>
    <property type="molecule type" value="Genomic_DNA"/>
</dbReference>
<dbReference type="AlphaFoldDB" id="A0AAV7HEL2"/>
<name>A0AAV7HEL2_DENCH</name>
<accession>A0AAV7HEL2</accession>
<comment type="caution">
    <text evidence="1">The sequence shown here is derived from an EMBL/GenBank/DDBJ whole genome shotgun (WGS) entry which is preliminary data.</text>
</comment>
<sequence length="157" mass="17743">MKLPCTKENHPSQLIDFSKIYSKDINKIITIDLAKALETADRSHCDRTSKAKTYLLGAKQKSKQNLKLKQRNRTREMTSRVAMARISAQETLFRHWVTASTAALALMTVSNPSPARERLSELSFSALLFAVDATITDASQPYMSRDKKIANRDKARK</sequence>
<organism evidence="1 2">
    <name type="scientific">Dendrobium chrysotoxum</name>
    <name type="common">Orchid</name>
    <dbReference type="NCBI Taxonomy" id="161865"/>
    <lineage>
        <taxon>Eukaryota</taxon>
        <taxon>Viridiplantae</taxon>
        <taxon>Streptophyta</taxon>
        <taxon>Embryophyta</taxon>
        <taxon>Tracheophyta</taxon>
        <taxon>Spermatophyta</taxon>
        <taxon>Magnoliopsida</taxon>
        <taxon>Liliopsida</taxon>
        <taxon>Asparagales</taxon>
        <taxon>Orchidaceae</taxon>
        <taxon>Epidendroideae</taxon>
        <taxon>Malaxideae</taxon>
        <taxon>Dendrobiinae</taxon>
        <taxon>Dendrobium</taxon>
    </lineage>
</organism>
<proteinExistence type="predicted"/>
<protein>
    <submittedName>
        <fullName evidence="1">Uncharacterized protein</fullName>
    </submittedName>
</protein>
<keyword evidence="2" id="KW-1185">Reference proteome</keyword>